<keyword evidence="2" id="KW-0732">Signal</keyword>
<evidence type="ECO:0000256" key="2">
    <source>
        <dbReference type="SAM" id="SignalP"/>
    </source>
</evidence>
<organism evidence="3 4">
    <name type="scientific">Orbilia ellipsospora</name>
    <dbReference type="NCBI Taxonomy" id="2528407"/>
    <lineage>
        <taxon>Eukaryota</taxon>
        <taxon>Fungi</taxon>
        <taxon>Dikarya</taxon>
        <taxon>Ascomycota</taxon>
        <taxon>Pezizomycotina</taxon>
        <taxon>Orbiliomycetes</taxon>
        <taxon>Orbiliales</taxon>
        <taxon>Orbiliaceae</taxon>
        <taxon>Orbilia</taxon>
    </lineage>
</organism>
<name>A0AAV9X4A9_9PEZI</name>
<comment type="caution">
    <text evidence="3">The sequence shown here is derived from an EMBL/GenBank/DDBJ whole genome shotgun (WGS) entry which is preliminary data.</text>
</comment>
<evidence type="ECO:0000256" key="1">
    <source>
        <dbReference type="SAM" id="MobiDB-lite"/>
    </source>
</evidence>
<feature type="compositionally biased region" description="Polar residues" evidence="1">
    <location>
        <begin position="119"/>
        <end position="138"/>
    </location>
</feature>
<dbReference type="Proteomes" id="UP001365542">
    <property type="component" value="Unassembled WGS sequence"/>
</dbReference>
<protein>
    <submittedName>
        <fullName evidence="3">Uncharacterized protein</fullName>
    </submittedName>
</protein>
<feature type="chain" id="PRO_5043564299" evidence="2">
    <location>
        <begin position="19"/>
        <end position="202"/>
    </location>
</feature>
<evidence type="ECO:0000313" key="4">
    <source>
        <dbReference type="Proteomes" id="UP001365542"/>
    </source>
</evidence>
<gene>
    <name evidence="3" type="ORF">TWF694_002023</name>
</gene>
<dbReference type="AlphaFoldDB" id="A0AAV9X4A9"/>
<proteinExistence type="predicted"/>
<evidence type="ECO:0000313" key="3">
    <source>
        <dbReference type="EMBL" id="KAK6535569.1"/>
    </source>
</evidence>
<keyword evidence="4" id="KW-1185">Reference proteome</keyword>
<feature type="region of interest" description="Disordered" evidence="1">
    <location>
        <begin position="105"/>
        <end position="140"/>
    </location>
</feature>
<accession>A0AAV9X4A9</accession>
<feature type="signal peptide" evidence="2">
    <location>
        <begin position="1"/>
        <end position="18"/>
    </location>
</feature>
<sequence>MKTSILLLIPLLATVSLAGMISSSDTPNSFEKRQSKAAPVQPQKSEEYIKDSILADPVVKSLEPDVYKFLSTLSSQAFIKLFSLSGEDFNEALYDITNKKMPAKLESSGAASKPVNRRAATSQNQGSQSKTGPSSPAENKNYGATVKRMILAKAKANKASPQTMSFIEKLPQSVFDQVALLTGPKLVDAIDKITAGKKPTEL</sequence>
<dbReference type="EMBL" id="JAVHJO010000010">
    <property type="protein sequence ID" value="KAK6535569.1"/>
    <property type="molecule type" value="Genomic_DNA"/>
</dbReference>
<reference evidence="3 4" key="1">
    <citation type="submission" date="2019-10" db="EMBL/GenBank/DDBJ databases">
        <authorList>
            <person name="Palmer J.M."/>
        </authorList>
    </citation>
    <scope>NUCLEOTIDE SEQUENCE [LARGE SCALE GENOMIC DNA]</scope>
    <source>
        <strain evidence="3 4">TWF694</strain>
    </source>
</reference>